<keyword evidence="4 10" id="KW-0489">Methyltransferase</keyword>
<dbReference type="GO" id="GO:0008168">
    <property type="term" value="F:methyltransferase activity"/>
    <property type="evidence" value="ECO:0007669"/>
    <property type="project" value="UniProtKB-KW"/>
</dbReference>
<dbReference type="GO" id="GO:0003723">
    <property type="term" value="F:RNA binding"/>
    <property type="evidence" value="ECO:0007669"/>
    <property type="project" value="InterPro"/>
</dbReference>
<dbReference type="EMBL" id="FXAM01000001">
    <property type="protein sequence ID" value="SMF95876.1"/>
    <property type="molecule type" value="Genomic_DNA"/>
</dbReference>
<proteinExistence type="inferred from homology"/>
<dbReference type="GO" id="GO:0006364">
    <property type="term" value="P:rRNA processing"/>
    <property type="evidence" value="ECO:0007669"/>
    <property type="project" value="UniProtKB-KW"/>
</dbReference>
<evidence type="ECO:0000256" key="7">
    <source>
        <dbReference type="ARBA" id="ARBA00038091"/>
    </source>
</evidence>
<dbReference type="RefSeq" id="WP_085214477.1">
    <property type="nucleotide sequence ID" value="NZ_FXAM01000001.1"/>
</dbReference>
<comment type="subcellular location">
    <subcellularLocation>
        <location evidence="1">Cytoplasm</location>
    </subcellularLocation>
</comment>
<dbReference type="GO" id="GO:0032259">
    <property type="term" value="P:methylation"/>
    <property type="evidence" value="ECO:0007669"/>
    <property type="project" value="UniProtKB-KW"/>
</dbReference>
<keyword evidence="2" id="KW-0963">Cytoplasm</keyword>
<keyword evidence="11" id="KW-1185">Reference proteome</keyword>
<dbReference type="Pfam" id="PF10672">
    <property type="entry name" value="Methyltrans_SAM"/>
    <property type="match status" value="1"/>
</dbReference>
<dbReference type="PANTHER" id="PTHR42873:SF1">
    <property type="entry name" value="S-ADENOSYLMETHIONINE-DEPENDENT METHYLTRANSFERASE DOMAIN-CONTAINING PROTEIN"/>
    <property type="match status" value="1"/>
</dbReference>
<sequence length="399" mass="44023">MTDYPRLRLKKNEDRRLRAGHAWIFSNEVDIAATPLKALAAGDLAVVENAKGESLGLAYVNPDSLISARLLCRDTHTSIDSRFFVKRLERARDWRERVYPGPYYRLAYGESDGLPGVVIDRFGEVFVVQTNTAGMEKLQAPLLAALETLFSPRAVVLKNTSSLRALEGLGNETRILAGTLDGPVEIVENGARFRVDPVEGQKTGWFFDHRDNRAKLAELCRGKRVLDVFAYAGAWGVQAAVAGAARVDCVDASAAALALAADNARLNGVAERMDFIAADAFEFLKQAREERRHYDVVVLDPPAFIKRKKDMNPGLEAYRRLNQGAMQVLAYGGVLVSASCSFHLQREVLHDLLRATARHLDRHLVLFGRGGQAADHPVHPAIPETDYLKAYFCAVGQAL</sequence>
<dbReference type="PANTHER" id="PTHR42873">
    <property type="entry name" value="RIBOSOMAL RNA LARGE SUBUNIT METHYLTRANSFERASE"/>
    <property type="match status" value="1"/>
</dbReference>
<dbReference type="STRING" id="1760988.SAMN02949497_3253"/>
<evidence type="ECO:0000313" key="10">
    <source>
        <dbReference type="EMBL" id="SMF95876.1"/>
    </source>
</evidence>
<dbReference type="InterPro" id="IPR015947">
    <property type="entry name" value="PUA-like_sf"/>
</dbReference>
<dbReference type="Gene3D" id="3.40.50.150">
    <property type="entry name" value="Vaccinia Virus protein VP39"/>
    <property type="match status" value="1"/>
</dbReference>
<keyword evidence="5 10" id="KW-0808">Transferase</keyword>
<evidence type="ECO:0000256" key="3">
    <source>
        <dbReference type="ARBA" id="ARBA00022552"/>
    </source>
</evidence>
<dbReference type="InterPro" id="IPR019614">
    <property type="entry name" value="SAM-dep_methyl-trfase"/>
</dbReference>
<dbReference type="Gene3D" id="3.30.750.80">
    <property type="entry name" value="RNA methyltransferase domain (HRMD) like"/>
    <property type="match status" value="1"/>
</dbReference>
<evidence type="ECO:0000256" key="1">
    <source>
        <dbReference type="ARBA" id="ARBA00004496"/>
    </source>
</evidence>
<dbReference type="Proteomes" id="UP000192923">
    <property type="component" value="Unassembled WGS sequence"/>
</dbReference>
<dbReference type="Gene3D" id="2.30.130.10">
    <property type="entry name" value="PUA domain"/>
    <property type="match status" value="1"/>
</dbReference>
<feature type="domain" description="S-adenosylmethionine-dependent methyltransferase" evidence="8">
    <location>
        <begin position="183"/>
        <end position="341"/>
    </location>
</feature>
<dbReference type="OrthoDB" id="9805492at2"/>
<evidence type="ECO:0000313" key="11">
    <source>
        <dbReference type="Proteomes" id="UP000192923"/>
    </source>
</evidence>
<evidence type="ECO:0000256" key="2">
    <source>
        <dbReference type="ARBA" id="ARBA00022490"/>
    </source>
</evidence>
<dbReference type="PROSITE" id="PS50890">
    <property type="entry name" value="PUA"/>
    <property type="match status" value="1"/>
</dbReference>
<dbReference type="Pfam" id="PF17785">
    <property type="entry name" value="PUA_3"/>
    <property type="match status" value="1"/>
</dbReference>
<reference evidence="10 11" key="1">
    <citation type="submission" date="2016-12" db="EMBL/GenBank/DDBJ databases">
        <authorList>
            <person name="Song W.-J."/>
            <person name="Kurnit D.M."/>
        </authorList>
    </citation>
    <scope>NUCLEOTIDE SEQUENCE [LARGE SCALE GENOMIC DNA]</scope>
    <source>
        <strain evidence="10 11">175</strain>
    </source>
</reference>
<dbReference type="SUPFAM" id="SSF53335">
    <property type="entry name" value="S-adenosyl-L-methionine-dependent methyltransferases"/>
    <property type="match status" value="1"/>
</dbReference>
<dbReference type="InterPro" id="IPR036974">
    <property type="entry name" value="PUA_sf"/>
</dbReference>
<dbReference type="GO" id="GO:0005737">
    <property type="term" value="C:cytoplasm"/>
    <property type="evidence" value="ECO:0007669"/>
    <property type="project" value="UniProtKB-SubCell"/>
</dbReference>
<evidence type="ECO:0000256" key="4">
    <source>
        <dbReference type="ARBA" id="ARBA00022603"/>
    </source>
</evidence>
<protein>
    <submittedName>
        <fullName evidence="10">23S rRNA (Cytosine1962-C5)-methyltransferase</fullName>
    </submittedName>
</protein>
<evidence type="ECO:0000259" key="9">
    <source>
        <dbReference type="Pfam" id="PF17785"/>
    </source>
</evidence>
<name>A0A1Y6CZX8_9GAMM</name>
<dbReference type="AlphaFoldDB" id="A0A1Y6CZX8"/>
<keyword evidence="3" id="KW-0698">rRNA processing</keyword>
<evidence type="ECO:0000259" key="8">
    <source>
        <dbReference type="Pfam" id="PF10672"/>
    </source>
</evidence>
<organism evidence="10 11">
    <name type="scientific">Methylomagnum ishizawai</name>
    <dbReference type="NCBI Taxonomy" id="1760988"/>
    <lineage>
        <taxon>Bacteria</taxon>
        <taxon>Pseudomonadati</taxon>
        <taxon>Pseudomonadota</taxon>
        <taxon>Gammaproteobacteria</taxon>
        <taxon>Methylococcales</taxon>
        <taxon>Methylococcaceae</taxon>
        <taxon>Methylomagnum</taxon>
    </lineage>
</organism>
<dbReference type="InterPro" id="IPR041532">
    <property type="entry name" value="RlmI-like_PUA"/>
</dbReference>
<gene>
    <name evidence="10" type="ORF">SAMN02949497_3253</name>
</gene>
<comment type="similarity">
    <text evidence="7">Belongs to the methyltransferase superfamily. RlmI family.</text>
</comment>
<accession>A0A1Y6CZX8</accession>
<feature type="domain" description="RlmI-like PUA" evidence="9">
    <location>
        <begin position="7"/>
        <end position="73"/>
    </location>
</feature>
<dbReference type="CDD" id="cd21153">
    <property type="entry name" value="PUA_RlmI"/>
    <property type="match status" value="1"/>
</dbReference>
<dbReference type="CDD" id="cd11572">
    <property type="entry name" value="RlmI_M_like"/>
    <property type="match status" value="1"/>
</dbReference>
<keyword evidence="6" id="KW-0949">S-adenosyl-L-methionine</keyword>
<evidence type="ECO:0000256" key="5">
    <source>
        <dbReference type="ARBA" id="ARBA00022679"/>
    </source>
</evidence>
<dbReference type="SUPFAM" id="SSF88697">
    <property type="entry name" value="PUA domain-like"/>
    <property type="match status" value="1"/>
</dbReference>
<evidence type="ECO:0000256" key="6">
    <source>
        <dbReference type="ARBA" id="ARBA00022691"/>
    </source>
</evidence>
<dbReference type="CDD" id="cd02440">
    <property type="entry name" value="AdoMet_MTases"/>
    <property type="match status" value="1"/>
</dbReference>
<dbReference type="InterPro" id="IPR029063">
    <property type="entry name" value="SAM-dependent_MTases_sf"/>
</dbReference>